<organism evidence="2 3">
    <name type="scientific">Marinibactrum halimedae</name>
    <dbReference type="NCBI Taxonomy" id="1444977"/>
    <lineage>
        <taxon>Bacteria</taxon>
        <taxon>Pseudomonadati</taxon>
        <taxon>Pseudomonadota</taxon>
        <taxon>Gammaproteobacteria</taxon>
        <taxon>Cellvibrionales</taxon>
        <taxon>Cellvibrionaceae</taxon>
        <taxon>Marinibactrum</taxon>
    </lineage>
</organism>
<feature type="region of interest" description="Disordered" evidence="1">
    <location>
        <begin position="1"/>
        <end position="39"/>
    </location>
</feature>
<keyword evidence="3" id="KW-1185">Reference proteome</keyword>
<reference evidence="2 3" key="1">
    <citation type="journal article" date="2014" name="Int. J. Syst. Evol. Microbiol.">
        <title>Complete genome sequence of Corynebacterium casei LMG S-19264T (=DSM 44701T), isolated from a smear-ripened cheese.</title>
        <authorList>
            <consortium name="US DOE Joint Genome Institute (JGI-PGF)"/>
            <person name="Walter F."/>
            <person name="Albersmeier A."/>
            <person name="Kalinowski J."/>
            <person name="Ruckert C."/>
        </authorList>
    </citation>
    <scope>NUCLEOTIDE SEQUENCE [LARGE SCALE GENOMIC DNA]</scope>
    <source>
        <strain evidence="2 3">NBRC 110095</strain>
    </source>
</reference>
<feature type="compositionally biased region" description="Low complexity" evidence="1">
    <location>
        <begin position="1"/>
        <end position="13"/>
    </location>
</feature>
<protein>
    <submittedName>
        <fullName evidence="2">Uncharacterized protein</fullName>
    </submittedName>
</protein>
<dbReference type="EMBL" id="BSPD01000042">
    <property type="protein sequence ID" value="GLS26231.1"/>
    <property type="molecule type" value="Genomic_DNA"/>
</dbReference>
<accession>A0AA37T958</accession>
<comment type="caution">
    <text evidence="2">The sequence shown here is derived from an EMBL/GenBank/DDBJ whole genome shotgun (WGS) entry which is preliminary data.</text>
</comment>
<name>A0AA37T958_9GAMM</name>
<dbReference type="AlphaFoldDB" id="A0AA37T958"/>
<sequence>MMSSVNSNTVSNNKYEMSKRKEENKLWGGSPPHNATDPKTLSLLLISAVTYMINSQ</sequence>
<evidence type="ECO:0000256" key="1">
    <source>
        <dbReference type="SAM" id="MobiDB-lite"/>
    </source>
</evidence>
<dbReference type="Proteomes" id="UP001156870">
    <property type="component" value="Unassembled WGS sequence"/>
</dbReference>
<feature type="compositionally biased region" description="Basic and acidic residues" evidence="1">
    <location>
        <begin position="16"/>
        <end position="25"/>
    </location>
</feature>
<proteinExistence type="predicted"/>
<evidence type="ECO:0000313" key="3">
    <source>
        <dbReference type="Proteomes" id="UP001156870"/>
    </source>
</evidence>
<evidence type="ECO:0000313" key="2">
    <source>
        <dbReference type="EMBL" id="GLS26231.1"/>
    </source>
</evidence>
<gene>
    <name evidence="2" type="ORF">GCM10007877_19460</name>
</gene>